<dbReference type="CDD" id="cd01647">
    <property type="entry name" value="RT_LTR"/>
    <property type="match status" value="1"/>
</dbReference>
<gene>
    <name evidence="4" type="primary">LOC107908107</name>
</gene>
<dbReference type="KEGG" id="ghi:107908107"/>
<feature type="domain" description="Reverse transcriptase" evidence="2">
    <location>
        <begin position="196"/>
        <end position="298"/>
    </location>
</feature>
<dbReference type="RefSeq" id="XP_016690862.1">
    <property type="nucleotide sequence ID" value="XM_016835373.1"/>
</dbReference>
<name>A0A1U8JKP9_GOSHI</name>
<accession>A0A1U8JKP9</accession>
<dbReference type="Proteomes" id="UP000818029">
    <property type="component" value="Chromosome D02"/>
</dbReference>
<dbReference type="InterPro" id="IPR053134">
    <property type="entry name" value="RNA-dir_DNA_polymerase"/>
</dbReference>
<dbReference type="InterPro" id="IPR043502">
    <property type="entry name" value="DNA/RNA_pol_sf"/>
</dbReference>
<feature type="region of interest" description="Disordered" evidence="1">
    <location>
        <begin position="1"/>
        <end position="49"/>
    </location>
</feature>
<feature type="region of interest" description="Disordered" evidence="1">
    <location>
        <begin position="144"/>
        <end position="186"/>
    </location>
</feature>
<dbReference type="STRING" id="3635.A0A1U8JKP9"/>
<dbReference type="AlphaFoldDB" id="A0A1U8JKP9"/>
<dbReference type="Gene3D" id="3.30.70.270">
    <property type="match status" value="1"/>
</dbReference>
<dbReference type="InterPro" id="IPR000477">
    <property type="entry name" value="RT_dom"/>
</dbReference>
<sequence length="299" mass="34607">MEHFVRECSKNENATPVTSQRSVPALRGRRSSRGGSFSRGGTRKGNNVVTHQSEAIALSDTLLDYKTVQIGDQVNPKFDPEIERTFRERRHERTAQRQVEMNLVNQNQDQARVKTQANLNGRYVQGCITKYDLERLVERVHELNQGEQEEPTEPDIEELTDGTETEANSFTNTEEKGSDKEPNISKLRVKPKEELVKLSFELEYTTSMPTSASYYQLKVKDSDVSKMAFQTRYSHYEFLVMPFGLMNALVAFMDLMNHIFHPYLNQFVVVFIDDILTYLNPKSEHEQHIRIVLQVLREK</sequence>
<dbReference type="InterPro" id="IPR043128">
    <property type="entry name" value="Rev_trsase/Diguanyl_cyclase"/>
</dbReference>
<reference evidence="3" key="1">
    <citation type="journal article" date="2020" name="Nat. Genet.">
        <title>Genomic diversifications of five Gossypium allopolyploid species and their impact on cotton improvement.</title>
        <authorList>
            <person name="Chen Z.J."/>
            <person name="Sreedasyam A."/>
            <person name="Ando A."/>
            <person name="Song Q."/>
            <person name="De Santiago L.M."/>
            <person name="Hulse-Kemp A.M."/>
            <person name="Ding M."/>
            <person name="Ye W."/>
            <person name="Kirkbride R.C."/>
            <person name="Jenkins J."/>
            <person name="Plott C."/>
            <person name="Lovell J."/>
            <person name="Lin Y.M."/>
            <person name="Vaughn R."/>
            <person name="Liu B."/>
            <person name="Simpson S."/>
            <person name="Scheffler B.E."/>
            <person name="Wen L."/>
            <person name="Saski C.A."/>
            <person name="Grover C.E."/>
            <person name="Hu G."/>
            <person name="Conover J.L."/>
            <person name="Carlson J.W."/>
            <person name="Shu S."/>
            <person name="Boston L.B."/>
            <person name="Williams M."/>
            <person name="Peterson D.G."/>
            <person name="McGee K."/>
            <person name="Jones D.C."/>
            <person name="Wendel J.F."/>
            <person name="Stelly D.M."/>
            <person name="Grimwood J."/>
            <person name="Schmutz J."/>
        </authorList>
    </citation>
    <scope>NUCLEOTIDE SEQUENCE [LARGE SCALE GENOMIC DNA]</scope>
    <source>
        <strain evidence="3">cv. TM-1</strain>
    </source>
</reference>
<keyword evidence="3" id="KW-1185">Reference proteome</keyword>
<feature type="compositionally biased region" description="Polar residues" evidence="1">
    <location>
        <begin position="11"/>
        <end position="22"/>
    </location>
</feature>
<reference evidence="4" key="2">
    <citation type="submission" date="2025-08" db="UniProtKB">
        <authorList>
            <consortium name="RefSeq"/>
        </authorList>
    </citation>
    <scope>IDENTIFICATION</scope>
</reference>
<feature type="compositionally biased region" description="Basic and acidic residues" evidence="1">
    <location>
        <begin position="173"/>
        <end position="183"/>
    </location>
</feature>
<evidence type="ECO:0000313" key="4">
    <source>
        <dbReference type="RefSeq" id="XP_016690862.1"/>
    </source>
</evidence>
<protein>
    <recommendedName>
        <fullName evidence="2">Reverse transcriptase domain-containing protein</fullName>
    </recommendedName>
</protein>
<organism evidence="3 4">
    <name type="scientific">Gossypium hirsutum</name>
    <name type="common">Upland cotton</name>
    <name type="synonym">Gossypium mexicanum</name>
    <dbReference type="NCBI Taxonomy" id="3635"/>
    <lineage>
        <taxon>Eukaryota</taxon>
        <taxon>Viridiplantae</taxon>
        <taxon>Streptophyta</taxon>
        <taxon>Embryophyta</taxon>
        <taxon>Tracheophyta</taxon>
        <taxon>Spermatophyta</taxon>
        <taxon>Magnoliopsida</taxon>
        <taxon>eudicotyledons</taxon>
        <taxon>Gunneridae</taxon>
        <taxon>Pentapetalae</taxon>
        <taxon>rosids</taxon>
        <taxon>malvids</taxon>
        <taxon>Malvales</taxon>
        <taxon>Malvaceae</taxon>
        <taxon>Malvoideae</taxon>
        <taxon>Gossypium</taxon>
    </lineage>
</organism>
<evidence type="ECO:0000259" key="2">
    <source>
        <dbReference type="Pfam" id="PF00078"/>
    </source>
</evidence>
<dbReference type="SUPFAM" id="SSF56672">
    <property type="entry name" value="DNA/RNA polymerases"/>
    <property type="match status" value="1"/>
</dbReference>
<proteinExistence type="predicted"/>
<evidence type="ECO:0000256" key="1">
    <source>
        <dbReference type="SAM" id="MobiDB-lite"/>
    </source>
</evidence>
<feature type="compositionally biased region" description="Basic and acidic residues" evidence="1">
    <location>
        <begin position="1"/>
        <end position="10"/>
    </location>
</feature>
<dbReference type="Pfam" id="PF00078">
    <property type="entry name" value="RVT_1"/>
    <property type="match status" value="1"/>
</dbReference>
<feature type="compositionally biased region" description="Acidic residues" evidence="1">
    <location>
        <begin position="147"/>
        <end position="164"/>
    </location>
</feature>
<dbReference type="Gene3D" id="3.10.10.10">
    <property type="entry name" value="HIV Type 1 Reverse Transcriptase, subunit A, domain 1"/>
    <property type="match status" value="1"/>
</dbReference>
<dbReference type="PANTHER" id="PTHR24559:SF446">
    <property type="entry name" value="REVERSE TRANSCRIPTASE DOMAIN-CONTAINING PROTEIN"/>
    <property type="match status" value="1"/>
</dbReference>
<evidence type="ECO:0000313" key="3">
    <source>
        <dbReference type="Proteomes" id="UP000818029"/>
    </source>
</evidence>
<dbReference type="PaxDb" id="3635-A0A1U8JKP9"/>
<dbReference type="PANTHER" id="PTHR24559">
    <property type="entry name" value="TRANSPOSON TY3-I GAG-POL POLYPROTEIN"/>
    <property type="match status" value="1"/>
</dbReference>
<dbReference type="GeneID" id="107908107"/>